<feature type="transmembrane region" description="Helical" evidence="8">
    <location>
        <begin position="394"/>
        <end position="413"/>
    </location>
</feature>
<evidence type="ECO:0000256" key="6">
    <source>
        <dbReference type="ARBA" id="ARBA00022989"/>
    </source>
</evidence>
<evidence type="ECO:0000256" key="8">
    <source>
        <dbReference type="RuleBase" id="RU363064"/>
    </source>
</evidence>
<keyword evidence="3 8" id="KW-0813">Transport</keyword>
<reference evidence="9" key="1">
    <citation type="submission" date="2020-04" db="EMBL/GenBank/DDBJ databases">
        <title>Tenacibaculum mesophilum bac2.</title>
        <authorList>
            <person name="Li M."/>
        </authorList>
    </citation>
    <scope>NUCLEOTIDE SEQUENCE</scope>
    <source>
        <strain evidence="9">Bac2</strain>
    </source>
</reference>
<keyword evidence="7 8" id="KW-0472">Membrane</keyword>
<evidence type="ECO:0000313" key="9">
    <source>
        <dbReference type="EMBL" id="UTD15570.1"/>
    </source>
</evidence>
<protein>
    <submittedName>
        <fullName evidence="9">Alanine:cation symporter family protein</fullName>
    </submittedName>
</protein>
<comment type="subcellular location">
    <subcellularLocation>
        <location evidence="1 8">Cell membrane</location>
        <topology evidence="1 8">Multi-pass membrane protein</topology>
    </subcellularLocation>
</comment>
<feature type="transmembrane region" description="Helical" evidence="8">
    <location>
        <begin position="150"/>
        <end position="167"/>
    </location>
</feature>
<feature type="transmembrane region" description="Helical" evidence="8">
    <location>
        <begin position="219"/>
        <end position="239"/>
    </location>
</feature>
<dbReference type="Pfam" id="PF01235">
    <property type="entry name" value="Na_Ala_symp"/>
    <property type="match status" value="1"/>
</dbReference>
<accession>A0AAE9SF08</accession>
<comment type="similarity">
    <text evidence="2 8">Belongs to the alanine or glycine:cation symporter (AGCS) (TC 2.A.25) family.</text>
</comment>
<evidence type="ECO:0000256" key="2">
    <source>
        <dbReference type="ARBA" id="ARBA00009261"/>
    </source>
</evidence>
<evidence type="ECO:0000256" key="3">
    <source>
        <dbReference type="ARBA" id="ARBA00022448"/>
    </source>
</evidence>
<dbReference type="PANTHER" id="PTHR30330:SF3">
    <property type="entry name" value="TRANSCRIPTIONAL REGULATOR, LRP FAMILY"/>
    <property type="match status" value="1"/>
</dbReference>
<keyword evidence="4 8" id="KW-1003">Cell membrane</keyword>
<dbReference type="AlphaFoldDB" id="A0AAE9SF08"/>
<dbReference type="Gene3D" id="1.20.1740.10">
    <property type="entry name" value="Amino acid/polyamine transporter I"/>
    <property type="match status" value="1"/>
</dbReference>
<feature type="transmembrane region" description="Helical" evidence="8">
    <location>
        <begin position="419"/>
        <end position="438"/>
    </location>
</feature>
<feature type="transmembrane region" description="Helical" evidence="8">
    <location>
        <begin position="97"/>
        <end position="122"/>
    </location>
</feature>
<dbReference type="EMBL" id="CP050861">
    <property type="protein sequence ID" value="UTD15570.1"/>
    <property type="molecule type" value="Genomic_DNA"/>
</dbReference>
<evidence type="ECO:0000313" key="10">
    <source>
        <dbReference type="Proteomes" id="UP001056837"/>
    </source>
</evidence>
<proteinExistence type="inferred from homology"/>
<feature type="transmembrane region" description="Helical" evidence="8">
    <location>
        <begin position="303"/>
        <end position="330"/>
    </location>
</feature>
<dbReference type="PRINTS" id="PR00175">
    <property type="entry name" value="NAALASMPORT"/>
</dbReference>
<feature type="transmembrane region" description="Helical" evidence="8">
    <location>
        <begin position="350"/>
        <end position="373"/>
    </location>
</feature>
<evidence type="ECO:0000256" key="5">
    <source>
        <dbReference type="ARBA" id="ARBA00022692"/>
    </source>
</evidence>
<evidence type="ECO:0000256" key="1">
    <source>
        <dbReference type="ARBA" id="ARBA00004651"/>
    </source>
</evidence>
<dbReference type="Proteomes" id="UP001056837">
    <property type="component" value="Chromosome"/>
</dbReference>
<evidence type="ECO:0000256" key="4">
    <source>
        <dbReference type="ARBA" id="ARBA00022475"/>
    </source>
</evidence>
<organism evidence="9 10">
    <name type="scientific">Tenacibaculum mesophilum</name>
    <dbReference type="NCBI Taxonomy" id="104268"/>
    <lineage>
        <taxon>Bacteria</taxon>
        <taxon>Pseudomonadati</taxon>
        <taxon>Bacteroidota</taxon>
        <taxon>Flavobacteriia</taxon>
        <taxon>Flavobacteriales</taxon>
        <taxon>Flavobacteriaceae</taxon>
        <taxon>Tenacibaculum</taxon>
    </lineage>
</organism>
<dbReference type="InterPro" id="IPR001463">
    <property type="entry name" value="Na/Ala_symport"/>
</dbReference>
<evidence type="ECO:0000256" key="7">
    <source>
        <dbReference type="ARBA" id="ARBA00023136"/>
    </source>
</evidence>
<dbReference type="GO" id="GO:0005283">
    <property type="term" value="F:amino acid:sodium symporter activity"/>
    <property type="evidence" value="ECO:0007669"/>
    <property type="project" value="InterPro"/>
</dbReference>
<feature type="transmembrane region" description="Helical" evidence="8">
    <location>
        <begin position="187"/>
        <end position="207"/>
    </location>
</feature>
<keyword evidence="6 8" id="KW-1133">Transmembrane helix</keyword>
<dbReference type="GO" id="GO:0005886">
    <property type="term" value="C:plasma membrane"/>
    <property type="evidence" value="ECO:0007669"/>
    <property type="project" value="UniProtKB-SubCell"/>
</dbReference>
<dbReference type="RefSeq" id="WP_167712515.1">
    <property type="nucleotide sequence ID" value="NZ_CP050861.1"/>
</dbReference>
<feature type="transmembrane region" description="Helical" evidence="8">
    <location>
        <begin position="12"/>
        <end position="34"/>
    </location>
</feature>
<sequence>MFLNIQDSVAQFSSWVWGIPLLILLIGGGLYLFIYSGLIPFRYIGHAIAILRGKYDKVDSPGDLSHYEALSSAIAATVGMGNISGVAIAIATGGPGAIFWMWISAFVGMATKFFTCSLSVMYRGKDENGNVKGGPMYVITEGLGKKWKPLALFFSAAGLIGTLPAFQANQLTQTLVDVFQIQESSHFTAKLLLGISTAIIVAMVIFGGIKRIGSVAGKLVPIMVVIYLLTVLTILFLRLEQVPSIFSLIFEDAFSGKSVLGGALGVLIITGVKRAAFSNEAGLGTAPMMHGTAKTKEPIREGLVAMLGPAIDTLLVCSLTALAILASGVWENFEGNGISMTLAAFDAVLPYKIGSIILTICVLIFAFSTLFTYSFYGLSCLSFLTNTKIGKSYNYIYIITIVIASIIKLDFVINLIDSAYALMAIPTVLSTLILAPKVKREAAKYFQKLKRGAFNV</sequence>
<dbReference type="PROSITE" id="PS00873">
    <property type="entry name" value="NA_ALANINE_SYMP"/>
    <property type="match status" value="1"/>
</dbReference>
<feature type="transmembrane region" description="Helical" evidence="8">
    <location>
        <begin position="245"/>
        <end position="269"/>
    </location>
</feature>
<dbReference type="PANTHER" id="PTHR30330">
    <property type="entry name" value="AGSS FAMILY TRANSPORTER, SODIUM-ALANINE"/>
    <property type="match status" value="1"/>
</dbReference>
<name>A0AAE9SF08_9FLAO</name>
<dbReference type="NCBIfam" id="TIGR00835">
    <property type="entry name" value="agcS"/>
    <property type="match status" value="1"/>
</dbReference>
<keyword evidence="5 8" id="KW-0812">Transmembrane</keyword>
<feature type="transmembrane region" description="Helical" evidence="8">
    <location>
        <begin position="69"/>
        <end position="91"/>
    </location>
</feature>
<gene>
    <name evidence="9" type="ORF">HER15_08860</name>
</gene>
<keyword evidence="8" id="KW-0769">Symport</keyword>